<dbReference type="RefSeq" id="WP_270159470.1">
    <property type="nucleotide sequence ID" value="NZ_JAPNNL010000246.1"/>
</dbReference>
<dbReference type="EMBL" id="JAPNNL010000246">
    <property type="protein sequence ID" value="MDA0638526.1"/>
    <property type="molecule type" value="Genomic_DNA"/>
</dbReference>
<evidence type="ECO:0008006" key="3">
    <source>
        <dbReference type="Google" id="ProtNLM"/>
    </source>
</evidence>
<protein>
    <recommendedName>
        <fullName evidence="3">WXG100 family type VII secretion target</fullName>
    </recommendedName>
</protein>
<organism evidence="1 2">
    <name type="scientific">Nonomuraea corallina</name>
    <dbReference type="NCBI Taxonomy" id="2989783"/>
    <lineage>
        <taxon>Bacteria</taxon>
        <taxon>Bacillati</taxon>
        <taxon>Actinomycetota</taxon>
        <taxon>Actinomycetes</taxon>
        <taxon>Streptosporangiales</taxon>
        <taxon>Streptosporangiaceae</taxon>
        <taxon>Nonomuraea</taxon>
    </lineage>
</organism>
<evidence type="ECO:0000313" key="2">
    <source>
        <dbReference type="Proteomes" id="UP001144036"/>
    </source>
</evidence>
<sequence length="112" mass="11993">MRLWNGTEITKPVVDRGLAQWETMAEDLDASLADLTVKLKEALAAAPWGAGAEGRAFWSAHFQGDGPTRLIEQCAHLSKEISGESGRVRSAVDNTLAVDAAMKQDLSSGLRA</sequence>
<name>A0ABT4SMQ7_9ACTN</name>
<accession>A0ABT4SMQ7</accession>
<dbReference type="Proteomes" id="UP001144036">
    <property type="component" value="Unassembled WGS sequence"/>
</dbReference>
<proteinExistence type="predicted"/>
<comment type="caution">
    <text evidence="1">The sequence shown here is derived from an EMBL/GenBank/DDBJ whole genome shotgun (WGS) entry which is preliminary data.</text>
</comment>
<gene>
    <name evidence="1" type="ORF">OUY22_34400</name>
</gene>
<keyword evidence="2" id="KW-1185">Reference proteome</keyword>
<reference evidence="1" key="1">
    <citation type="submission" date="2022-11" db="EMBL/GenBank/DDBJ databases">
        <title>Nonomuraea corallina sp. nov., a new species of the genus Nonomuraea isolated from sea side sediment in Thai sea.</title>
        <authorList>
            <person name="Ngamcharungchit C."/>
            <person name="Matsumoto A."/>
            <person name="Suriyachadkun C."/>
            <person name="Panbangred W."/>
            <person name="Inahashi Y."/>
            <person name="Intra B."/>
        </authorList>
    </citation>
    <scope>NUCLEOTIDE SEQUENCE</scope>
    <source>
        <strain evidence="1">MCN248</strain>
    </source>
</reference>
<evidence type="ECO:0000313" key="1">
    <source>
        <dbReference type="EMBL" id="MDA0638526.1"/>
    </source>
</evidence>